<dbReference type="GO" id="GO:0046914">
    <property type="term" value="F:transition metal ion binding"/>
    <property type="evidence" value="ECO:0007669"/>
    <property type="project" value="InterPro"/>
</dbReference>
<feature type="domain" description="Nitrile hydratase beta subunit-like N-terminal" evidence="7">
    <location>
        <begin position="1"/>
        <end position="103"/>
    </location>
</feature>
<feature type="domain" description="Nitrile hydratase beta subunit" evidence="6">
    <location>
        <begin position="129"/>
        <end position="221"/>
    </location>
</feature>
<dbReference type="InterPro" id="IPR008990">
    <property type="entry name" value="Elect_transpt_acc-like_dom_sf"/>
</dbReference>
<evidence type="ECO:0000259" key="7">
    <source>
        <dbReference type="Pfam" id="PF21006"/>
    </source>
</evidence>
<evidence type="ECO:0000313" key="9">
    <source>
        <dbReference type="Proteomes" id="UP000198767"/>
    </source>
</evidence>
<dbReference type="InterPro" id="IPR042262">
    <property type="entry name" value="CN_hydtase_beta_C"/>
</dbReference>
<dbReference type="InterPro" id="IPR003168">
    <property type="entry name" value="Nitrile_hydratase_bsu"/>
</dbReference>
<comment type="function">
    <text evidence="1 5">NHase catalyzes the hydration of various nitrile compounds to the corresponding amides.</text>
</comment>
<dbReference type="EMBL" id="FMWG01000004">
    <property type="protein sequence ID" value="SCZ62375.1"/>
    <property type="molecule type" value="Genomic_DNA"/>
</dbReference>
<dbReference type="Gene3D" id="2.30.30.50">
    <property type="match status" value="1"/>
</dbReference>
<name>A0A1G5QKJ2_9RHOB</name>
<accession>A0A1G5QKJ2</accession>
<dbReference type="Proteomes" id="UP000198767">
    <property type="component" value="Unassembled WGS sequence"/>
</dbReference>
<dbReference type="Gene3D" id="1.10.472.20">
    <property type="entry name" value="Nitrile hydratase, beta subunit"/>
    <property type="match status" value="1"/>
</dbReference>
<gene>
    <name evidence="8" type="ORF">SAMN04488118_104373</name>
</gene>
<dbReference type="InterPro" id="IPR049054">
    <property type="entry name" value="CN_hydtase_beta-like_N"/>
</dbReference>
<protein>
    <recommendedName>
        <fullName evidence="5">Nitrile hydratase subunit beta</fullName>
        <shortName evidence="5">NHase</shortName>
        <ecNumber evidence="5">4.2.1.84</ecNumber>
    </recommendedName>
</protein>
<evidence type="ECO:0000256" key="1">
    <source>
        <dbReference type="ARBA" id="ARBA00004042"/>
    </source>
</evidence>
<sequence length="222" mass="24632">MDGIHDLGGMHGFGPIPIESQDYRFKHDWQRRAFGIVQAVAGNTPYVADQHRYKIEQLSATDYLTLDYFEKWITATSALLKDARLVNDQELATGQKEFDVDLVNHPAVSADDLLSAMKIGADYQFPTNSQPQGFAIGTRVRVRSDSPQGHTRVPRYVRGKFGTVLATEGVFQHADSVAAGQGRNPQHCYLVSFSAAELWGSSVEQADDDILLNLAESYLEPM</sequence>
<evidence type="ECO:0000256" key="4">
    <source>
        <dbReference type="ARBA" id="ARBA00044877"/>
    </source>
</evidence>
<evidence type="ECO:0000256" key="5">
    <source>
        <dbReference type="PIRNR" id="PIRNR001427"/>
    </source>
</evidence>
<dbReference type="EC" id="4.2.1.84" evidence="5"/>
<evidence type="ECO:0000313" key="8">
    <source>
        <dbReference type="EMBL" id="SCZ62375.1"/>
    </source>
</evidence>
<dbReference type="AlphaFoldDB" id="A0A1G5QKJ2"/>
<comment type="catalytic activity">
    <reaction evidence="4 5">
        <text>an aliphatic primary amide = an aliphatic nitrile + H2O</text>
        <dbReference type="Rhea" id="RHEA:12673"/>
        <dbReference type="ChEBI" id="CHEBI:15377"/>
        <dbReference type="ChEBI" id="CHEBI:65285"/>
        <dbReference type="ChEBI" id="CHEBI:80291"/>
        <dbReference type="EC" id="4.2.1.84"/>
    </reaction>
</comment>
<dbReference type="Pfam" id="PF02211">
    <property type="entry name" value="NHase_beta_C"/>
    <property type="match status" value="1"/>
</dbReference>
<dbReference type="RefSeq" id="WP_090218203.1">
    <property type="nucleotide sequence ID" value="NZ_CANMPF010000005.1"/>
</dbReference>
<comment type="similarity">
    <text evidence="2 5">Belongs to the nitrile hydratase subunit beta family.</text>
</comment>
<reference evidence="8 9" key="1">
    <citation type="submission" date="2016-10" db="EMBL/GenBank/DDBJ databases">
        <authorList>
            <person name="de Groot N.N."/>
        </authorList>
    </citation>
    <scope>NUCLEOTIDE SEQUENCE [LARGE SCALE GENOMIC DNA]</scope>
    <source>
        <strain evidence="8 9">U95</strain>
    </source>
</reference>
<dbReference type="PIRSF" id="PIRSF001427">
    <property type="entry name" value="NHase_beta"/>
    <property type="match status" value="1"/>
</dbReference>
<dbReference type="SUPFAM" id="SSF50090">
    <property type="entry name" value="Electron transport accessory proteins"/>
    <property type="match status" value="1"/>
</dbReference>
<dbReference type="NCBIfam" id="TIGR03888">
    <property type="entry name" value="nitrile_beta"/>
    <property type="match status" value="1"/>
</dbReference>
<dbReference type="InterPro" id="IPR024690">
    <property type="entry name" value="CN_hydtase_beta_dom_C"/>
</dbReference>
<organism evidence="8 9">
    <name type="scientific">Epibacterium ulvae</name>
    <dbReference type="NCBI Taxonomy" id="1156985"/>
    <lineage>
        <taxon>Bacteria</taxon>
        <taxon>Pseudomonadati</taxon>
        <taxon>Pseudomonadota</taxon>
        <taxon>Alphaproteobacteria</taxon>
        <taxon>Rhodobacterales</taxon>
        <taxon>Roseobacteraceae</taxon>
        <taxon>Epibacterium</taxon>
    </lineage>
</organism>
<proteinExistence type="inferred from homology"/>
<dbReference type="STRING" id="1156985.SAMN04488118_104373"/>
<evidence type="ECO:0000259" key="6">
    <source>
        <dbReference type="Pfam" id="PF02211"/>
    </source>
</evidence>
<dbReference type="GO" id="GO:0018822">
    <property type="term" value="F:nitrile hydratase activity"/>
    <property type="evidence" value="ECO:0007669"/>
    <property type="project" value="UniProtKB-EC"/>
</dbReference>
<keyword evidence="3 5" id="KW-0456">Lyase</keyword>
<evidence type="ECO:0000256" key="2">
    <source>
        <dbReference type="ARBA" id="ARBA00009098"/>
    </source>
</evidence>
<dbReference type="OrthoDB" id="3478924at2"/>
<evidence type="ECO:0000256" key="3">
    <source>
        <dbReference type="ARBA" id="ARBA00023239"/>
    </source>
</evidence>
<dbReference type="Pfam" id="PF21006">
    <property type="entry name" value="NHase_beta_N"/>
    <property type="match status" value="1"/>
</dbReference>
<keyword evidence="9" id="KW-1185">Reference proteome</keyword>